<name>A0A016VZN1_9BILA</name>
<gene>
    <name evidence="1" type="primary">Acey_s0003.g1597</name>
    <name evidence="1" type="ORF">Y032_0003g1597</name>
</gene>
<dbReference type="AlphaFoldDB" id="A0A016VZN1"/>
<reference evidence="2" key="1">
    <citation type="journal article" date="2015" name="Nat. Genet.">
        <title>The genome and transcriptome of the zoonotic hookworm Ancylostoma ceylanicum identify infection-specific gene families.</title>
        <authorList>
            <person name="Schwarz E.M."/>
            <person name="Hu Y."/>
            <person name="Antoshechkin I."/>
            <person name="Miller M.M."/>
            <person name="Sternberg P.W."/>
            <person name="Aroian R.V."/>
        </authorList>
    </citation>
    <scope>NUCLEOTIDE SEQUENCE</scope>
    <source>
        <strain evidence="2">HY135</strain>
    </source>
</reference>
<proteinExistence type="predicted"/>
<evidence type="ECO:0000313" key="1">
    <source>
        <dbReference type="EMBL" id="EYC32472.1"/>
    </source>
</evidence>
<dbReference type="Proteomes" id="UP000024635">
    <property type="component" value="Unassembled WGS sequence"/>
</dbReference>
<sequence length="66" mass="7288">MIRPIVGDRTSSMAICCQQCRRIADGCDNGAHPFSALATAGRAGRRRWRRRSQGAILHVEYSVSLT</sequence>
<protein>
    <submittedName>
        <fullName evidence="1">Uncharacterized protein</fullName>
    </submittedName>
</protein>
<comment type="caution">
    <text evidence="1">The sequence shown here is derived from an EMBL/GenBank/DDBJ whole genome shotgun (WGS) entry which is preliminary data.</text>
</comment>
<dbReference type="EMBL" id="JARK01001339">
    <property type="protein sequence ID" value="EYC32472.1"/>
    <property type="molecule type" value="Genomic_DNA"/>
</dbReference>
<accession>A0A016VZN1</accession>
<organism evidence="1 2">
    <name type="scientific">Ancylostoma ceylanicum</name>
    <dbReference type="NCBI Taxonomy" id="53326"/>
    <lineage>
        <taxon>Eukaryota</taxon>
        <taxon>Metazoa</taxon>
        <taxon>Ecdysozoa</taxon>
        <taxon>Nematoda</taxon>
        <taxon>Chromadorea</taxon>
        <taxon>Rhabditida</taxon>
        <taxon>Rhabditina</taxon>
        <taxon>Rhabditomorpha</taxon>
        <taxon>Strongyloidea</taxon>
        <taxon>Ancylostomatidae</taxon>
        <taxon>Ancylostomatinae</taxon>
        <taxon>Ancylostoma</taxon>
    </lineage>
</organism>
<keyword evidence="2" id="KW-1185">Reference proteome</keyword>
<evidence type="ECO:0000313" key="2">
    <source>
        <dbReference type="Proteomes" id="UP000024635"/>
    </source>
</evidence>